<comment type="caution">
    <text evidence="14">The sequence shown here is derived from an EMBL/GenBank/DDBJ whole genome shotgun (WGS) entry which is preliminary data.</text>
</comment>
<dbReference type="SMART" id="SM00292">
    <property type="entry name" value="BRCT"/>
    <property type="match status" value="2"/>
</dbReference>
<dbReference type="Gene3D" id="3.30.40.10">
    <property type="entry name" value="Zinc/RING finger domain, C3HC4 (zinc finger)"/>
    <property type="match status" value="2"/>
</dbReference>
<dbReference type="SMART" id="SM00184">
    <property type="entry name" value="RING"/>
    <property type="match status" value="1"/>
</dbReference>
<evidence type="ECO:0000256" key="4">
    <source>
        <dbReference type="ARBA" id="ARBA00022763"/>
    </source>
</evidence>
<keyword evidence="5 9" id="KW-0863">Zinc-finger</keyword>
<evidence type="ECO:0000256" key="9">
    <source>
        <dbReference type="PROSITE-ProRule" id="PRU00175"/>
    </source>
</evidence>
<dbReference type="AlphaFoldDB" id="A0A8T2T243"/>
<dbReference type="FunFam" id="3.40.50.10190:FF:000006">
    <property type="entry name" value="Breast cancer type 1 susceptibility protein homolog"/>
    <property type="match status" value="1"/>
</dbReference>
<dbReference type="PROSITE" id="PS50089">
    <property type="entry name" value="ZF_RING_2"/>
    <property type="match status" value="1"/>
</dbReference>
<organism evidence="14 15">
    <name type="scientific">Ceratopteris richardii</name>
    <name type="common">Triangle waterfern</name>
    <dbReference type="NCBI Taxonomy" id="49495"/>
    <lineage>
        <taxon>Eukaryota</taxon>
        <taxon>Viridiplantae</taxon>
        <taxon>Streptophyta</taxon>
        <taxon>Embryophyta</taxon>
        <taxon>Tracheophyta</taxon>
        <taxon>Polypodiopsida</taxon>
        <taxon>Polypodiidae</taxon>
        <taxon>Polypodiales</taxon>
        <taxon>Pteridineae</taxon>
        <taxon>Pteridaceae</taxon>
        <taxon>Parkerioideae</taxon>
        <taxon>Ceratopteris</taxon>
    </lineage>
</organism>
<keyword evidence="3" id="KW-0677">Repeat</keyword>
<protein>
    <submittedName>
        <fullName evidence="14">Uncharacterized protein</fullName>
    </submittedName>
</protein>
<dbReference type="InterPro" id="IPR034732">
    <property type="entry name" value="EPHD"/>
</dbReference>
<dbReference type="PROSITE" id="PS51805">
    <property type="entry name" value="EPHD"/>
    <property type="match status" value="1"/>
</dbReference>
<evidence type="ECO:0000256" key="8">
    <source>
        <dbReference type="ARBA" id="ARBA00023242"/>
    </source>
</evidence>
<dbReference type="EMBL" id="CM035421">
    <property type="protein sequence ID" value="KAH7388498.1"/>
    <property type="molecule type" value="Genomic_DNA"/>
</dbReference>
<evidence type="ECO:0000256" key="10">
    <source>
        <dbReference type="SAM" id="MobiDB-lite"/>
    </source>
</evidence>
<accession>A0A8T2T243</accession>
<dbReference type="InterPro" id="IPR001357">
    <property type="entry name" value="BRCT_dom"/>
</dbReference>
<dbReference type="InterPro" id="IPR031099">
    <property type="entry name" value="BRCA1-associated"/>
</dbReference>
<dbReference type="Gene3D" id="3.40.50.10190">
    <property type="entry name" value="BRCT domain"/>
    <property type="match status" value="2"/>
</dbReference>
<proteinExistence type="predicted"/>
<keyword evidence="2" id="KW-0479">Metal-binding</keyword>
<dbReference type="GO" id="GO:0004842">
    <property type="term" value="F:ubiquitin-protein transferase activity"/>
    <property type="evidence" value="ECO:0007669"/>
    <property type="project" value="TreeGrafter"/>
</dbReference>
<dbReference type="CDD" id="cd17734">
    <property type="entry name" value="BRCT_Bard1_rpt1"/>
    <property type="match status" value="1"/>
</dbReference>
<evidence type="ECO:0000256" key="5">
    <source>
        <dbReference type="ARBA" id="ARBA00022771"/>
    </source>
</evidence>
<evidence type="ECO:0000256" key="3">
    <source>
        <dbReference type="ARBA" id="ARBA00022737"/>
    </source>
</evidence>
<dbReference type="GO" id="GO:0005634">
    <property type="term" value="C:nucleus"/>
    <property type="evidence" value="ECO:0007669"/>
    <property type="project" value="UniProtKB-SubCell"/>
</dbReference>
<keyword evidence="6" id="KW-0862">Zinc</keyword>
<sequence length="776" mass="86022">MAAAIRLYVSELRKLVTCCLCNDLLKQATCLSCNHHFCMACILEYTGNTITSCPKCELPAMKRHAQFSPEFDKLVEIYKGLDLGLACLRPCCRVTYSDFDEKQEKNVATKESKIGSESSPSISLDQRTSAIMEEEQKEVKKDSAYVPEDPYSSVLRDQRKRKKVSLYKGHPPMSKRVQLPCPLSKEIGQESDLSLLSDEFFHKTIEFKEANVPPVSDCTLFSINKPTATEVTGFQIMKGQLCLPCEDSKGNSVIGNVVAIIEPKEQSDLPDDPGLADVPGGHSDRQLSKSQVSENADCDARMVTDFGAKKKHLALDQLNCVFCQVPHDSTVAGPMMHYANGVPVKAGKKIKSLVSVHQHCAEWAPNVYYDGENAKNLQKEVARGQKLKCTHCGLKGAVLGCFVKSCVKSYHYPCALSLSCRWDLENYLVLCPGHVSESLPSDSSTIQLKNSGDEPNIIFETTEPELRHKEIAQSSKVNVLENSVFNNRKRDTSTIELKNLKEEPENIFETIEVDFGHEKIPQTSKVDGLENPSVNNRGSECDTKISEKIARISSDEWTSHKACGFVICGSCLSSTAQEKMALIARKTGSKLANTWNSHITHLIICTDERGAVRRTLKFMLATLAGIWILKTDWLDACISACQLVAEEPFEVREDMHGLVDGPRRARLHVPFRSNKLFEGMEFCFSGQFATAYKADLQNLISAAGGKVIEHGWNTEEVRNSVRIVIYYAAVAPDAGCKDAVRSRWHQAKSLACGAKAHAVAHTWLLDSVAAYEVQPL</sequence>
<dbReference type="OMA" id="RANDACC"/>
<dbReference type="Proteomes" id="UP000825935">
    <property type="component" value="Chromosome 16"/>
</dbReference>
<dbReference type="SUPFAM" id="SSF52113">
    <property type="entry name" value="BRCT domain"/>
    <property type="match status" value="2"/>
</dbReference>
<keyword evidence="7" id="KW-0234">DNA repair</keyword>
<dbReference type="InterPro" id="IPR017907">
    <property type="entry name" value="Znf_RING_CS"/>
</dbReference>
<dbReference type="PROSITE" id="PS00518">
    <property type="entry name" value="ZF_RING_1"/>
    <property type="match status" value="1"/>
</dbReference>
<feature type="domain" description="PHD-type" evidence="13">
    <location>
        <begin position="317"/>
        <end position="435"/>
    </location>
</feature>
<evidence type="ECO:0000256" key="7">
    <source>
        <dbReference type="ARBA" id="ARBA00023204"/>
    </source>
</evidence>
<feature type="domain" description="RING-type" evidence="11">
    <location>
        <begin position="18"/>
        <end position="57"/>
    </location>
</feature>
<dbReference type="GO" id="GO:0045944">
    <property type="term" value="P:positive regulation of transcription by RNA polymerase II"/>
    <property type="evidence" value="ECO:0007669"/>
    <property type="project" value="TreeGrafter"/>
</dbReference>
<keyword evidence="15" id="KW-1185">Reference proteome</keyword>
<feature type="domain" description="BRCT" evidence="12">
    <location>
        <begin position="672"/>
        <end position="776"/>
    </location>
</feature>
<evidence type="ECO:0000313" key="14">
    <source>
        <dbReference type="EMBL" id="KAH7388498.1"/>
    </source>
</evidence>
<name>A0A8T2T243_CERRI</name>
<comment type="subcellular location">
    <subcellularLocation>
        <location evidence="1">Nucleus</location>
    </subcellularLocation>
</comment>
<reference evidence="14" key="1">
    <citation type="submission" date="2021-08" db="EMBL/GenBank/DDBJ databases">
        <title>WGS assembly of Ceratopteris richardii.</title>
        <authorList>
            <person name="Marchant D.B."/>
            <person name="Chen G."/>
            <person name="Jenkins J."/>
            <person name="Shu S."/>
            <person name="Leebens-Mack J."/>
            <person name="Grimwood J."/>
            <person name="Schmutz J."/>
            <person name="Soltis P."/>
            <person name="Soltis D."/>
            <person name="Chen Z.-H."/>
        </authorList>
    </citation>
    <scope>NUCLEOTIDE SEQUENCE</scope>
    <source>
        <strain evidence="14">Whitten #5841</strain>
        <tissue evidence="14">Leaf</tissue>
    </source>
</reference>
<dbReference type="SUPFAM" id="SSF57850">
    <property type="entry name" value="RING/U-box"/>
    <property type="match status" value="1"/>
</dbReference>
<dbReference type="Pfam" id="PF00533">
    <property type="entry name" value="BRCT"/>
    <property type="match status" value="1"/>
</dbReference>
<feature type="region of interest" description="Disordered" evidence="10">
    <location>
        <begin position="265"/>
        <end position="291"/>
    </location>
</feature>
<keyword evidence="4" id="KW-0227">DNA damage</keyword>
<feature type="region of interest" description="Disordered" evidence="10">
    <location>
        <begin position="107"/>
        <end position="127"/>
    </location>
</feature>
<feature type="domain" description="BRCT" evidence="12">
    <location>
        <begin position="565"/>
        <end position="651"/>
    </location>
</feature>
<evidence type="ECO:0000256" key="1">
    <source>
        <dbReference type="ARBA" id="ARBA00004123"/>
    </source>
</evidence>
<dbReference type="PROSITE" id="PS50172">
    <property type="entry name" value="BRCT"/>
    <property type="match status" value="2"/>
</dbReference>
<dbReference type="GO" id="GO:0008270">
    <property type="term" value="F:zinc ion binding"/>
    <property type="evidence" value="ECO:0007669"/>
    <property type="project" value="UniProtKB-KW"/>
</dbReference>
<dbReference type="InterPro" id="IPR001841">
    <property type="entry name" value="Znf_RING"/>
</dbReference>
<dbReference type="Pfam" id="PF13771">
    <property type="entry name" value="zf-HC5HC2H"/>
    <property type="match status" value="1"/>
</dbReference>
<dbReference type="PANTHER" id="PTHR13763">
    <property type="entry name" value="BREAST CANCER TYPE 1 SUSCEPTIBILITY PROTEIN BRCA1"/>
    <property type="match status" value="1"/>
</dbReference>
<gene>
    <name evidence="14" type="ORF">KP509_16G078600</name>
</gene>
<dbReference type="OrthoDB" id="2384350at2759"/>
<evidence type="ECO:0000256" key="2">
    <source>
        <dbReference type="ARBA" id="ARBA00022723"/>
    </source>
</evidence>
<dbReference type="GO" id="GO:0000724">
    <property type="term" value="P:double-strand break repair via homologous recombination"/>
    <property type="evidence" value="ECO:0007669"/>
    <property type="project" value="TreeGrafter"/>
</dbReference>
<evidence type="ECO:0000313" key="15">
    <source>
        <dbReference type="Proteomes" id="UP000825935"/>
    </source>
</evidence>
<keyword evidence="8" id="KW-0539">Nucleus</keyword>
<evidence type="ECO:0000259" key="12">
    <source>
        <dbReference type="PROSITE" id="PS50172"/>
    </source>
</evidence>
<dbReference type="PANTHER" id="PTHR13763:SF0">
    <property type="entry name" value="BREAST CANCER TYPE 1 SUSCEPTIBILITY PROTEIN"/>
    <property type="match status" value="1"/>
</dbReference>
<evidence type="ECO:0000259" key="11">
    <source>
        <dbReference type="PROSITE" id="PS50089"/>
    </source>
</evidence>
<dbReference type="InterPro" id="IPR013083">
    <property type="entry name" value="Znf_RING/FYVE/PHD"/>
</dbReference>
<evidence type="ECO:0000259" key="13">
    <source>
        <dbReference type="PROSITE" id="PS51805"/>
    </source>
</evidence>
<evidence type="ECO:0000256" key="6">
    <source>
        <dbReference type="ARBA" id="ARBA00022833"/>
    </source>
</evidence>
<dbReference type="InterPro" id="IPR036420">
    <property type="entry name" value="BRCT_dom_sf"/>
</dbReference>